<evidence type="ECO:0000313" key="3">
    <source>
        <dbReference type="EMBL" id="SSA51925.1"/>
    </source>
</evidence>
<accession>A0A2Y9B747</accession>
<keyword evidence="4" id="KW-1185">Reference proteome</keyword>
<name>A0A2Y9B747_9RHOB</name>
<evidence type="ECO:0000313" key="2">
    <source>
        <dbReference type="EMBL" id="PWJ09844.1"/>
    </source>
</evidence>
<sequence>MIETLSSPRAATSHAPFFAPLRLRILDAFRRDAEARRLETMPRDRLEDMGIPGTTETNRRSSGEAGPIPRATLW</sequence>
<evidence type="ECO:0000256" key="1">
    <source>
        <dbReference type="SAM" id="MobiDB-lite"/>
    </source>
</evidence>
<evidence type="ECO:0000313" key="4">
    <source>
        <dbReference type="Proteomes" id="UP000245839"/>
    </source>
</evidence>
<dbReference type="EMBL" id="UETC01000028">
    <property type="protein sequence ID" value="SSA51925.1"/>
    <property type="molecule type" value="Genomic_DNA"/>
</dbReference>
<feature type="region of interest" description="Disordered" evidence="1">
    <location>
        <begin position="40"/>
        <end position="74"/>
    </location>
</feature>
<dbReference type="EMBL" id="QGDJ01000028">
    <property type="protein sequence ID" value="PWJ09844.1"/>
    <property type="molecule type" value="Genomic_DNA"/>
</dbReference>
<reference evidence="2 4" key="2">
    <citation type="submission" date="2018-03" db="EMBL/GenBank/DDBJ databases">
        <title>Genomic Encyclopedia of Archaeal and Bacterial Type Strains, Phase II (KMG-II): from individual species to whole genera.</title>
        <authorList>
            <person name="Goeker M."/>
        </authorList>
    </citation>
    <scope>NUCLEOTIDE SEQUENCE [LARGE SCALE GENOMIC DNA]</scope>
    <source>
        <strain evidence="2 4">DSM 25227</strain>
    </source>
</reference>
<dbReference type="OrthoDB" id="9992392at2"/>
<dbReference type="AlphaFoldDB" id="A0A2Y9B747"/>
<evidence type="ECO:0000313" key="5">
    <source>
        <dbReference type="Proteomes" id="UP000251571"/>
    </source>
</evidence>
<gene>
    <name evidence="2" type="ORF">BCF38_1285</name>
    <name evidence="3" type="ORF">SAMN05421539_1285</name>
</gene>
<dbReference type="Proteomes" id="UP000251571">
    <property type="component" value="Unassembled WGS sequence"/>
</dbReference>
<proteinExistence type="predicted"/>
<protein>
    <submittedName>
        <fullName evidence="3">Uncharacterized protein</fullName>
    </submittedName>
</protein>
<reference evidence="3 5" key="1">
    <citation type="submission" date="2016-10" db="EMBL/GenBank/DDBJ databases">
        <authorList>
            <person name="Cai Z."/>
        </authorList>
    </citation>
    <scope>NUCLEOTIDE SEQUENCE [LARGE SCALE GENOMIC DNA]</scope>
    <source>
        <strain evidence="3 5">DSM 25227</strain>
    </source>
</reference>
<dbReference type="Proteomes" id="UP000245839">
    <property type="component" value="Unassembled WGS sequence"/>
</dbReference>
<dbReference type="RefSeq" id="WP_109566598.1">
    <property type="nucleotide sequence ID" value="NZ_QGDJ01000028.1"/>
</dbReference>
<organism evidence="3 5">
    <name type="scientific">Jannaschia seohaensis</name>
    <dbReference type="NCBI Taxonomy" id="475081"/>
    <lineage>
        <taxon>Bacteria</taxon>
        <taxon>Pseudomonadati</taxon>
        <taxon>Pseudomonadota</taxon>
        <taxon>Alphaproteobacteria</taxon>
        <taxon>Rhodobacterales</taxon>
        <taxon>Roseobacteraceae</taxon>
        <taxon>Jannaschia</taxon>
    </lineage>
</organism>